<evidence type="ECO:0000256" key="6">
    <source>
        <dbReference type="ARBA" id="ARBA00022741"/>
    </source>
</evidence>
<feature type="binding site" evidence="11">
    <location>
        <position position="198"/>
    </location>
    <ligand>
        <name>substrate</name>
    </ligand>
</feature>
<evidence type="ECO:0000256" key="2">
    <source>
        <dbReference type="ARBA" id="ARBA00001946"/>
    </source>
</evidence>
<comment type="similarity">
    <text evidence="11">Belongs to the Thz kinase family.</text>
</comment>
<evidence type="ECO:0000313" key="12">
    <source>
        <dbReference type="EMBL" id="HJD97215.1"/>
    </source>
</evidence>
<comment type="cofactor">
    <cofactor evidence="2 11">
        <name>Mg(2+)</name>
        <dbReference type="ChEBI" id="CHEBI:18420"/>
    </cofactor>
</comment>
<comment type="function">
    <text evidence="11">Catalyzes the phosphorylation of the hydroxyl group of 4-methyl-5-beta-hydroxyethylthiazole (THZ).</text>
</comment>
<keyword evidence="4 11" id="KW-0808">Transferase</keyword>
<feature type="binding site" evidence="11">
    <location>
        <position position="44"/>
    </location>
    <ligand>
        <name>substrate</name>
    </ligand>
</feature>
<dbReference type="NCBIfam" id="TIGR00694">
    <property type="entry name" value="thiM"/>
    <property type="match status" value="1"/>
</dbReference>
<feature type="binding site" evidence="11">
    <location>
        <position position="171"/>
    </location>
    <ligand>
        <name>ATP</name>
        <dbReference type="ChEBI" id="CHEBI:30616"/>
    </ligand>
</feature>
<dbReference type="HAMAP" id="MF_00228">
    <property type="entry name" value="Thz_kinase"/>
    <property type="match status" value="1"/>
</dbReference>
<evidence type="ECO:0000256" key="3">
    <source>
        <dbReference type="ARBA" id="ARBA00004868"/>
    </source>
</evidence>
<keyword evidence="8 11" id="KW-0067">ATP-binding</keyword>
<dbReference type="SUPFAM" id="SSF53613">
    <property type="entry name" value="Ribokinase-like"/>
    <property type="match status" value="1"/>
</dbReference>
<reference evidence="12" key="1">
    <citation type="journal article" date="2021" name="PeerJ">
        <title>Extensive microbial diversity within the chicken gut microbiome revealed by metagenomics and culture.</title>
        <authorList>
            <person name="Gilroy R."/>
            <person name="Ravi A."/>
            <person name="Getino M."/>
            <person name="Pursley I."/>
            <person name="Horton D.L."/>
            <person name="Alikhan N.F."/>
            <person name="Baker D."/>
            <person name="Gharbi K."/>
            <person name="Hall N."/>
            <person name="Watson M."/>
            <person name="Adriaenssens E.M."/>
            <person name="Foster-Nyarko E."/>
            <person name="Jarju S."/>
            <person name="Secka A."/>
            <person name="Antonio M."/>
            <person name="Oren A."/>
            <person name="Chaudhuri R.R."/>
            <person name="La Ragione R."/>
            <person name="Hildebrand F."/>
            <person name="Pallen M.J."/>
        </authorList>
    </citation>
    <scope>NUCLEOTIDE SEQUENCE</scope>
    <source>
        <strain evidence="12">ChiGjej2B2-19336</strain>
    </source>
</reference>
<dbReference type="CDD" id="cd01170">
    <property type="entry name" value="THZ_kinase"/>
    <property type="match status" value="1"/>
</dbReference>
<protein>
    <recommendedName>
        <fullName evidence="11">Hydroxyethylthiazole kinase</fullName>
        <ecNumber evidence="11">2.7.1.50</ecNumber>
    </recommendedName>
    <alternativeName>
        <fullName evidence="11">4-methyl-5-beta-hydroxyethylthiazole kinase</fullName>
        <shortName evidence="11">TH kinase</shortName>
        <shortName evidence="11">Thz kinase</shortName>
    </alternativeName>
</protein>
<dbReference type="EMBL" id="DYZA01000123">
    <property type="protein sequence ID" value="HJD97215.1"/>
    <property type="molecule type" value="Genomic_DNA"/>
</dbReference>
<dbReference type="Gene3D" id="3.40.1190.20">
    <property type="match status" value="1"/>
</dbReference>
<dbReference type="GO" id="GO:0009228">
    <property type="term" value="P:thiamine biosynthetic process"/>
    <property type="evidence" value="ECO:0007669"/>
    <property type="project" value="UniProtKB-KW"/>
</dbReference>
<name>A0A921AVR6_9BACT</name>
<keyword evidence="5 11" id="KW-0479">Metal-binding</keyword>
<evidence type="ECO:0000256" key="7">
    <source>
        <dbReference type="ARBA" id="ARBA00022777"/>
    </source>
</evidence>
<dbReference type="Proteomes" id="UP000698963">
    <property type="component" value="Unassembled WGS sequence"/>
</dbReference>
<evidence type="ECO:0000256" key="11">
    <source>
        <dbReference type="HAMAP-Rule" id="MF_00228"/>
    </source>
</evidence>
<dbReference type="AlphaFoldDB" id="A0A921AVR6"/>
<dbReference type="Pfam" id="PF02110">
    <property type="entry name" value="HK"/>
    <property type="match status" value="1"/>
</dbReference>
<reference evidence="12" key="2">
    <citation type="submission" date="2021-09" db="EMBL/GenBank/DDBJ databases">
        <authorList>
            <person name="Gilroy R."/>
        </authorList>
    </citation>
    <scope>NUCLEOTIDE SEQUENCE</scope>
    <source>
        <strain evidence="12">ChiGjej2B2-19336</strain>
    </source>
</reference>
<feature type="binding site" evidence="11">
    <location>
        <position position="120"/>
    </location>
    <ligand>
        <name>ATP</name>
        <dbReference type="ChEBI" id="CHEBI:30616"/>
    </ligand>
</feature>
<comment type="caution">
    <text evidence="12">The sequence shown here is derived from an EMBL/GenBank/DDBJ whole genome shotgun (WGS) entry which is preliminary data.</text>
</comment>
<dbReference type="GO" id="GO:0005524">
    <property type="term" value="F:ATP binding"/>
    <property type="evidence" value="ECO:0007669"/>
    <property type="project" value="UniProtKB-UniRule"/>
</dbReference>
<keyword evidence="10 11" id="KW-0784">Thiamine biosynthesis</keyword>
<dbReference type="InterPro" id="IPR000417">
    <property type="entry name" value="Hyethyz_kinase"/>
</dbReference>
<dbReference type="EC" id="2.7.1.50" evidence="11"/>
<dbReference type="PIRSF" id="PIRSF000513">
    <property type="entry name" value="Thz_kinase"/>
    <property type="match status" value="1"/>
</dbReference>
<evidence type="ECO:0000256" key="10">
    <source>
        <dbReference type="ARBA" id="ARBA00022977"/>
    </source>
</evidence>
<evidence type="ECO:0000256" key="4">
    <source>
        <dbReference type="ARBA" id="ARBA00022679"/>
    </source>
</evidence>
<keyword evidence="7 11" id="KW-0418">Kinase</keyword>
<dbReference type="PRINTS" id="PR01099">
    <property type="entry name" value="HYETHTZKNASE"/>
</dbReference>
<gene>
    <name evidence="11 12" type="primary">thiM</name>
    <name evidence="12" type="ORF">K8W16_06185</name>
</gene>
<evidence type="ECO:0000256" key="5">
    <source>
        <dbReference type="ARBA" id="ARBA00022723"/>
    </source>
</evidence>
<accession>A0A921AVR6</accession>
<comment type="pathway">
    <text evidence="3 11">Cofactor biosynthesis; thiamine diphosphate biosynthesis; 4-methyl-5-(2-phosphoethyl)-thiazole from 5-(2-hydroxyethyl)-4-methylthiazole: step 1/1.</text>
</comment>
<proteinExistence type="inferred from homology"/>
<comment type="catalytic activity">
    <reaction evidence="1 11">
        <text>5-(2-hydroxyethyl)-4-methylthiazole + ATP = 4-methyl-5-(2-phosphooxyethyl)-thiazole + ADP + H(+)</text>
        <dbReference type="Rhea" id="RHEA:24212"/>
        <dbReference type="ChEBI" id="CHEBI:15378"/>
        <dbReference type="ChEBI" id="CHEBI:17957"/>
        <dbReference type="ChEBI" id="CHEBI:30616"/>
        <dbReference type="ChEBI" id="CHEBI:58296"/>
        <dbReference type="ChEBI" id="CHEBI:456216"/>
        <dbReference type="EC" id="2.7.1.50"/>
    </reaction>
</comment>
<organism evidence="12 13">
    <name type="scientific">Mailhella massiliensis</name>
    <dbReference type="NCBI Taxonomy" id="1903261"/>
    <lineage>
        <taxon>Bacteria</taxon>
        <taxon>Pseudomonadati</taxon>
        <taxon>Thermodesulfobacteriota</taxon>
        <taxon>Desulfovibrionia</taxon>
        <taxon>Desulfovibrionales</taxon>
        <taxon>Desulfovibrionaceae</taxon>
        <taxon>Mailhella</taxon>
    </lineage>
</organism>
<evidence type="ECO:0000313" key="13">
    <source>
        <dbReference type="Proteomes" id="UP000698963"/>
    </source>
</evidence>
<dbReference type="RefSeq" id="WP_304122142.1">
    <property type="nucleotide sequence ID" value="NZ_DYZA01000123.1"/>
</dbReference>
<dbReference type="InterPro" id="IPR029056">
    <property type="entry name" value="Ribokinase-like"/>
</dbReference>
<keyword evidence="9 11" id="KW-0460">Magnesium</keyword>
<evidence type="ECO:0000256" key="8">
    <source>
        <dbReference type="ARBA" id="ARBA00022840"/>
    </source>
</evidence>
<sequence>MKENILSAVRAVYEKKPLVHSITNFVVMQVSANVLLAAHASPLMAHAAEEMDDLTDIDDALVLNIGTLDPVWLSSMELAGTLMKKKGKPVVLDPVGAGASGLRTRAALGLLDMVRPDILRGNASEIMALGAEIRSADRVLTRGVDSRNESADALSAARELATRFSCMVSVSGETDFITDGRETYAVEGGSALMPLVTGMGCSASAVTGACAACASPLVAACAAMAVMASAGEKAGKKAAGPGSFLPAFLDELYLLDAEDAARRVRKI</sequence>
<keyword evidence="6 11" id="KW-0547">Nucleotide-binding</keyword>
<dbReference type="GO" id="GO:0004417">
    <property type="term" value="F:hydroxyethylthiazole kinase activity"/>
    <property type="evidence" value="ECO:0007669"/>
    <property type="project" value="UniProtKB-UniRule"/>
</dbReference>
<evidence type="ECO:0000256" key="9">
    <source>
        <dbReference type="ARBA" id="ARBA00022842"/>
    </source>
</evidence>
<dbReference type="GO" id="GO:0009229">
    <property type="term" value="P:thiamine diphosphate biosynthetic process"/>
    <property type="evidence" value="ECO:0007669"/>
    <property type="project" value="UniProtKB-UniRule"/>
</dbReference>
<dbReference type="GO" id="GO:0000287">
    <property type="term" value="F:magnesium ion binding"/>
    <property type="evidence" value="ECO:0007669"/>
    <property type="project" value="UniProtKB-UniRule"/>
</dbReference>
<dbReference type="NCBIfam" id="NF006830">
    <property type="entry name" value="PRK09355.1"/>
    <property type="match status" value="1"/>
</dbReference>
<evidence type="ECO:0000256" key="1">
    <source>
        <dbReference type="ARBA" id="ARBA00001771"/>
    </source>
</evidence>